<comment type="pathway">
    <text evidence="1 7">Cell wall biogenesis; peptidoglycan biosynthesis.</text>
</comment>
<feature type="active site" description="Nucleophile" evidence="7">
    <location>
        <position position="356"/>
    </location>
</feature>
<comment type="similarity">
    <text evidence="2">Belongs to the YkuD family.</text>
</comment>
<dbReference type="GO" id="GO:0071555">
    <property type="term" value="P:cell wall organization"/>
    <property type="evidence" value="ECO:0007669"/>
    <property type="project" value="UniProtKB-UniRule"/>
</dbReference>
<evidence type="ECO:0000256" key="1">
    <source>
        <dbReference type="ARBA" id="ARBA00004752"/>
    </source>
</evidence>
<evidence type="ECO:0000256" key="2">
    <source>
        <dbReference type="ARBA" id="ARBA00005992"/>
    </source>
</evidence>
<feature type="active site" description="Proton donor/acceptor" evidence="7">
    <location>
        <position position="340"/>
    </location>
</feature>
<evidence type="ECO:0000256" key="5">
    <source>
        <dbReference type="ARBA" id="ARBA00022984"/>
    </source>
</evidence>
<dbReference type="InterPro" id="IPR002477">
    <property type="entry name" value="Peptidoglycan-bd-like"/>
</dbReference>
<dbReference type="SUPFAM" id="SSF47090">
    <property type="entry name" value="PGBD-like"/>
    <property type="match status" value="1"/>
</dbReference>
<feature type="region of interest" description="Disordered" evidence="8">
    <location>
        <begin position="21"/>
        <end position="64"/>
    </location>
</feature>
<dbReference type="RefSeq" id="WP_189622010.1">
    <property type="nucleotide sequence ID" value="NZ_BMZA01000013.1"/>
</dbReference>
<dbReference type="InterPro" id="IPR038063">
    <property type="entry name" value="Transpep_catalytic_dom"/>
</dbReference>
<dbReference type="Pfam" id="PF03734">
    <property type="entry name" value="YkuD"/>
    <property type="match status" value="1"/>
</dbReference>
<feature type="domain" description="L,D-TPase catalytic" evidence="9">
    <location>
        <begin position="247"/>
        <end position="380"/>
    </location>
</feature>
<dbReference type="InterPro" id="IPR036366">
    <property type="entry name" value="PGBDSf"/>
</dbReference>
<dbReference type="GO" id="GO:0016740">
    <property type="term" value="F:transferase activity"/>
    <property type="evidence" value="ECO:0007669"/>
    <property type="project" value="UniProtKB-KW"/>
</dbReference>
<comment type="caution">
    <text evidence="10">The sequence shown here is derived from an EMBL/GenBank/DDBJ whole genome shotgun (WGS) entry which is preliminary data.</text>
</comment>
<dbReference type="Proteomes" id="UP000648075">
    <property type="component" value="Unassembled WGS sequence"/>
</dbReference>
<dbReference type="PROSITE" id="PS51257">
    <property type="entry name" value="PROKAR_LIPOPROTEIN"/>
    <property type="match status" value="1"/>
</dbReference>
<feature type="compositionally biased region" description="Polar residues" evidence="8">
    <location>
        <begin position="21"/>
        <end position="30"/>
    </location>
</feature>
<protein>
    <submittedName>
        <fullName evidence="10">Peptidoglycan-binding protein</fullName>
    </submittedName>
</protein>
<dbReference type="PROSITE" id="PS52029">
    <property type="entry name" value="LD_TPASE"/>
    <property type="match status" value="1"/>
</dbReference>
<organism evidence="10 11">
    <name type="scientific">Novosphingobium colocasiae</name>
    <dbReference type="NCBI Taxonomy" id="1256513"/>
    <lineage>
        <taxon>Bacteria</taxon>
        <taxon>Pseudomonadati</taxon>
        <taxon>Pseudomonadota</taxon>
        <taxon>Alphaproteobacteria</taxon>
        <taxon>Sphingomonadales</taxon>
        <taxon>Sphingomonadaceae</taxon>
        <taxon>Novosphingobium</taxon>
    </lineage>
</organism>
<proteinExistence type="inferred from homology"/>
<evidence type="ECO:0000313" key="11">
    <source>
        <dbReference type="Proteomes" id="UP000648075"/>
    </source>
</evidence>
<dbReference type="AlphaFoldDB" id="A0A918UIC5"/>
<dbReference type="SUPFAM" id="SSF141523">
    <property type="entry name" value="L,D-transpeptidase catalytic domain-like"/>
    <property type="match status" value="1"/>
</dbReference>
<dbReference type="Pfam" id="PF01471">
    <property type="entry name" value="PG_binding_1"/>
    <property type="match status" value="1"/>
</dbReference>
<dbReference type="GO" id="GO:0018104">
    <property type="term" value="P:peptidoglycan-protein cross-linking"/>
    <property type="evidence" value="ECO:0007669"/>
    <property type="project" value="TreeGrafter"/>
</dbReference>
<accession>A0A918UIC5</accession>
<dbReference type="GO" id="GO:0071972">
    <property type="term" value="F:peptidoglycan L,D-transpeptidase activity"/>
    <property type="evidence" value="ECO:0007669"/>
    <property type="project" value="TreeGrafter"/>
</dbReference>
<reference evidence="10" key="2">
    <citation type="submission" date="2020-09" db="EMBL/GenBank/DDBJ databases">
        <authorList>
            <person name="Sun Q."/>
            <person name="Kim S."/>
        </authorList>
    </citation>
    <scope>NUCLEOTIDE SEQUENCE</scope>
    <source>
        <strain evidence="10">KCTC 32255</strain>
    </source>
</reference>
<evidence type="ECO:0000256" key="8">
    <source>
        <dbReference type="SAM" id="MobiDB-lite"/>
    </source>
</evidence>
<reference evidence="10" key="1">
    <citation type="journal article" date="2014" name="Int. J. Syst. Evol. Microbiol.">
        <title>Complete genome sequence of Corynebacterium casei LMG S-19264T (=DSM 44701T), isolated from a smear-ripened cheese.</title>
        <authorList>
            <consortium name="US DOE Joint Genome Institute (JGI-PGF)"/>
            <person name="Walter F."/>
            <person name="Albersmeier A."/>
            <person name="Kalinowski J."/>
            <person name="Ruckert C."/>
        </authorList>
    </citation>
    <scope>NUCLEOTIDE SEQUENCE</scope>
    <source>
        <strain evidence="10">KCTC 32255</strain>
    </source>
</reference>
<dbReference type="InterPro" id="IPR050979">
    <property type="entry name" value="LD-transpeptidase"/>
</dbReference>
<dbReference type="CDD" id="cd16913">
    <property type="entry name" value="YkuD_like"/>
    <property type="match status" value="1"/>
</dbReference>
<gene>
    <name evidence="10" type="ORF">GCM10011614_29080</name>
</gene>
<dbReference type="GO" id="GO:0005576">
    <property type="term" value="C:extracellular region"/>
    <property type="evidence" value="ECO:0007669"/>
    <property type="project" value="TreeGrafter"/>
</dbReference>
<keyword evidence="3" id="KW-0808">Transferase</keyword>
<keyword evidence="6 7" id="KW-0961">Cell wall biogenesis/degradation</keyword>
<dbReference type="InterPro" id="IPR005490">
    <property type="entry name" value="LD_TPept_cat_dom"/>
</dbReference>
<dbReference type="Gene3D" id="2.40.440.10">
    <property type="entry name" value="L,D-transpeptidase catalytic domain-like"/>
    <property type="match status" value="1"/>
</dbReference>
<keyword evidence="4 7" id="KW-0133">Cell shape</keyword>
<dbReference type="PANTHER" id="PTHR30582:SF30">
    <property type="entry name" value="BLR4375 PROTEIN"/>
    <property type="match status" value="1"/>
</dbReference>
<dbReference type="GO" id="GO:0008360">
    <property type="term" value="P:regulation of cell shape"/>
    <property type="evidence" value="ECO:0007669"/>
    <property type="project" value="UniProtKB-UniRule"/>
</dbReference>
<sequence>MRAWLPTLPLVAMLTACNMAPNKSDTSDGTQAERPAAPAPDPLAAHDPRPGEPLPPAQADDRPRPVMQMQVVLDRLGFTPGVIDGAEGLSTRNAIAGFQEAHDLDVTGKIDDATLAALRPWANIPATRVVTIPADFAAGPFAPTPPKPEDQAKLPALAYQSLDEKLAERFHTTVAVLRTLNPQPGARPAPPLPPGVSEDARSTFRAGQQIRVPNVGHDRTDAARVNDAAWLGTLRMLGVSTDQPEADKIVVSKSKGTLKAFDKQGKLVAMYTATMGSRHDPLPLGEWKVNGLARNPDFVYNPKLFWDVSDDKQKLHLPPGPNGPVGVAWIDLSKEHYGIHGTPEPATIGRAESHGCVRLTNWDVARLAQMVHPGTQVLFEA</sequence>
<evidence type="ECO:0000256" key="4">
    <source>
        <dbReference type="ARBA" id="ARBA00022960"/>
    </source>
</evidence>
<dbReference type="EMBL" id="BMZA01000013">
    <property type="protein sequence ID" value="GGZ12114.1"/>
    <property type="molecule type" value="Genomic_DNA"/>
</dbReference>
<evidence type="ECO:0000256" key="3">
    <source>
        <dbReference type="ARBA" id="ARBA00022679"/>
    </source>
</evidence>
<keyword evidence="11" id="KW-1185">Reference proteome</keyword>
<evidence type="ECO:0000256" key="6">
    <source>
        <dbReference type="ARBA" id="ARBA00023316"/>
    </source>
</evidence>
<dbReference type="PANTHER" id="PTHR30582">
    <property type="entry name" value="L,D-TRANSPEPTIDASE"/>
    <property type="match status" value="1"/>
</dbReference>
<dbReference type="InterPro" id="IPR036365">
    <property type="entry name" value="PGBD-like_sf"/>
</dbReference>
<evidence type="ECO:0000256" key="7">
    <source>
        <dbReference type="PROSITE-ProRule" id="PRU01373"/>
    </source>
</evidence>
<evidence type="ECO:0000259" key="9">
    <source>
        <dbReference type="PROSITE" id="PS52029"/>
    </source>
</evidence>
<name>A0A918UIC5_9SPHN</name>
<evidence type="ECO:0000313" key="10">
    <source>
        <dbReference type="EMBL" id="GGZ12114.1"/>
    </source>
</evidence>
<keyword evidence="5 7" id="KW-0573">Peptidoglycan synthesis</keyword>
<dbReference type="Gene3D" id="1.10.101.10">
    <property type="entry name" value="PGBD-like superfamily/PGBD"/>
    <property type="match status" value="1"/>
</dbReference>